<dbReference type="PANTHER" id="PTHR14196">
    <property type="entry name" value="ODD-SKIPPED - RELATED"/>
    <property type="match status" value="1"/>
</dbReference>
<dbReference type="FunFam" id="3.30.160.60:FF:000193">
    <property type="entry name" value="Zinc finger protein 300"/>
    <property type="match status" value="1"/>
</dbReference>
<name>A0A3P7K0T6_LITSI</name>
<dbReference type="EMBL" id="UYRX01001862">
    <property type="protein sequence ID" value="VDM92286.1"/>
    <property type="molecule type" value="Genomic_DNA"/>
</dbReference>
<evidence type="ECO:0000256" key="4">
    <source>
        <dbReference type="ARBA" id="ARBA00022737"/>
    </source>
</evidence>
<keyword evidence="14" id="KW-1185">Reference proteome</keyword>
<feature type="domain" description="C2H2-type" evidence="12">
    <location>
        <begin position="40"/>
        <end position="67"/>
    </location>
</feature>
<keyword evidence="7" id="KW-0805">Transcription regulation</keyword>
<dbReference type="InterPro" id="IPR050717">
    <property type="entry name" value="C2H2-ZF_Transcription_Reg"/>
</dbReference>
<evidence type="ECO:0000256" key="11">
    <source>
        <dbReference type="PROSITE-ProRule" id="PRU00042"/>
    </source>
</evidence>
<evidence type="ECO:0000256" key="8">
    <source>
        <dbReference type="ARBA" id="ARBA00023125"/>
    </source>
</evidence>
<evidence type="ECO:0000256" key="10">
    <source>
        <dbReference type="ARBA" id="ARBA00023242"/>
    </source>
</evidence>
<dbReference type="Proteomes" id="UP000277928">
    <property type="component" value="Unassembled WGS sequence"/>
</dbReference>
<dbReference type="InterPro" id="IPR013087">
    <property type="entry name" value="Znf_C2H2_type"/>
</dbReference>
<reference evidence="13 14" key="1">
    <citation type="submission" date="2018-08" db="EMBL/GenBank/DDBJ databases">
        <authorList>
            <person name="Laetsch R D."/>
            <person name="Stevens L."/>
            <person name="Kumar S."/>
            <person name="Blaxter L. M."/>
        </authorList>
    </citation>
    <scope>NUCLEOTIDE SEQUENCE [LARGE SCALE GENOMIC DNA]</scope>
</reference>
<keyword evidence="5 11" id="KW-0863">Zinc-finger</keyword>
<keyword evidence="8" id="KW-0238">DNA-binding</keyword>
<feature type="domain" description="C2H2-type" evidence="12">
    <location>
        <begin position="137"/>
        <end position="167"/>
    </location>
</feature>
<dbReference type="GO" id="GO:0008270">
    <property type="term" value="F:zinc ion binding"/>
    <property type="evidence" value="ECO:0007669"/>
    <property type="project" value="UniProtKB-KW"/>
</dbReference>
<dbReference type="FunFam" id="3.30.160.60:FF:000358">
    <property type="entry name" value="zinc finger protein 24"/>
    <property type="match status" value="2"/>
</dbReference>
<dbReference type="OrthoDB" id="8117402at2759"/>
<comment type="subcellular location">
    <subcellularLocation>
        <location evidence="1">Nucleus</location>
    </subcellularLocation>
</comment>
<evidence type="ECO:0000256" key="1">
    <source>
        <dbReference type="ARBA" id="ARBA00004123"/>
    </source>
</evidence>
<protein>
    <recommendedName>
        <fullName evidence="12">C2H2-type domain-containing protein</fullName>
    </recommendedName>
</protein>
<comment type="similarity">
    <text evidence="2">Belongs to the krueppel C2H2-type zinc-finger protein family.</text>
</comment>
<dbReference type="InterPro" id="IPR036236">
    <property type="entry name" value="Znf_C2H2_sf"/>
</dbReference>
<dbReference type="GO" id="GO:0000977">
    <property type="term" value="F:RNA polymerase II transcription regulatory region sequence-specific DNA binding"/>
    <property type="evidence" value="ECO:0007669"/>
    <property type="project" value="TreeGrafter"/>
</dbReference>
<sequence length="389" mass="43314">VHVRTHTGERPYVCRFCPKAFASQGNLQSHERTHTGERPYTCVQCGRSFIQKSQLTAHESTHQYQPGISPETIQNKKPTEYVCKYCGKRYAYASSLYVHTRLHTGERPFRCSFCDKTFTNQGNMQVHERVHTGEKPYKCNACEKSYAQKVGLKIHLEQCQKHLNCQQRTMPNVELDSAKTLDGLLPKYLSIQDGITVATLQYPTSPSASSVCDLTSPSLSLKLSALPATTTCNTTALNATDGIVNQMGRRNDPITATGNEQVVKYANKTTESKQSAFHGVLPDPYKNTLLDPYDSQLYAYKQLLEGGGNSPGALFSQQMILQSQQLQLLLQCPEQWCSVLTPPINVYPTIATLPPVNSTAQQSTPHLINVTNDFAPSAVKHEPVMHVYD</sequence>
<dbReference type="GO" id="GO:0000981">
    <property type="term" value="F:DNA-binding transcription factor activity, RNA polymerase II-specific"/>
    <property type="evidence" value="ECO:0007669"/>
    <property type="project" value="TreeGrafter"/>
</dbReference>
<dbReference type="PANTHER" id="PTHR14196:SF12">
    <property type="entry name" value="ZINC FINGER PROTEIN 208-LIKE"/>
    <property type="match status" value="1"/>
</dbReference>
<evidence type="ECO:0000313" key="13">
    <source>
        <dbReference type="EMBL" id="VDM92286.1"/>
    </source>
</evidence>
<keyword evidence="3" id="KW-0479">Metal-binding</keyword>
<evidence type="ECO:0000256" key="7">
    <source>
        <dbReference type="ARBA" id="ARBA00023015"/>
    </source>
</evidence>
<dbReference type="PROSITE" id="PS00028">
    <property type="entry name" value="ZINC_FINGER_C2H2_1"/>
    <property type="match status" value="4"/>
</dbReference>
<dbReference type="Gene3D" id="3.30.160.60">
    <property type="entry name" value="Classic Zinc Finger"/>
    <property type="match status" value="5"/>
</dbReference>
<dbReference type="FunFam" id="3.30.160.60:FF:001485">
    <property type="entry name" value="Krueppel-related zinc finger protein"/>
    <property type="match status" value="1"/>
</dbReference>
<feature type="domain" description="C2H2-type" evidence="12">
    <location>
        <begin position="81"/>
        <end position="108"/>
    </location>
</feature>
<evidence type="ECO:0000256" key="9">
    <source>
        <dbReference type="ARBA" id="ARBA00023163"/>
    </source>
</evidence>
<dbReference type="GO" id="GO:0005634">
    <property type="term" value="C:nucleus"/>
    <property type="evidence" value="ECO:0007669"/>
    <property type="project" value="UniProtKB-SubCell"/>
</dbReference>
<gene>
    <name evidence="13" type="ORF">NLS_LOCUS9722</name>
</gene>
<keyword evidence="9" id="KW-0804">Transcription</keyword>
<evidence type="ECO:0000256" key="6">
    <source>
        <dbReference type="ARBA" id="ARBA00022833"/>
    </source>
</evidence>
<keyword evidence="10" id="KW-0539">Nucleus</keyword>
<evidence type="ECO:0000259" key="12">
    <source>
        <dbReference type="PROSITE" id="PS50157"/>
    </source>
</evidence>
<evidence type="ECO:0000313" key="14">
    <source>
        <dbReference type="Proteomes" id="UP000277928"/>
    </source>
</evidence>
<dbReference type="STRING" id="42156.A0A3P7K0T6"/>
<dbReference type="AlphaFoldDB" id="A0A3P7K0T6"/>
<feature type="domain" description="C2H2-type" evidence="12">
    <location>
        <begin position="12"/>
        <end position="39"/>
    </location>
</feature>
<organism evidence="13 14">
    <name type="scientific">Litomosoides sigmodontis</name>
    <name type="common">Filarial nematode worm</name>
    <dbReference type="NCBI Taxonomy" id="42156"/>
    <lineage>
        <taxon>Eukaryota</taxon>
        <taxon>Metazoa</taxon>
        <taxon>Ecdysozoa</taxon>
        <taxon>Nematoda</taxon>
        <taxon>Chromadorea</taxon>
        <taxon>Rhabditida</taxon>
        <taxon>Spirurina</taxon>
        <taxon>Spiruromorpha</taxon>
        <taxon>Filarioidea</taxon>
        <taxon>Onchocercidae</taxon>
        <taxon>Litomosoides</taxon>
    </lineage>
</organism>
<feature type="domain" description="C2H2-type" evidence="12">
    <location>
        <begin position="109"/>
        <end position="136"/>
    </location>
</feature>
<dbReference type="FunFam" id="3.30.160.60:FF:002343">
    <property type="entry name" value="Zinc finger protein 33A"/>
    <property type="match status" value="1"/>
</dbReference>
<keyword evidence="6" id="KW-0862">Zinc</keyword>
<dbReference type="SMART" id="SM00355">
    <property type="entry name" value="ZnF_C2H2"/>
    <property type="match status" value="5"/>
</dbReference>
<evidence type="ECO:0000256" key="5">
    <source>
        <dbReference type="ARBA" id="ARBA00022771"/>
    </source>
</evidence>
<dbReference type="PROSITE" id="PS50157">
    <property type="entry name" value="ZINC_FINGER_C2H2_2"/>
    <property type="match status" value="5"/>
</dbReference>
<evidence type="ECO:0000256" key="3">
    <source>
        <dbReference type="ARBA" id="ARBA00022723"/>
    </source>
</evidence>
<evidence type="ECO:0000256" key="2">
    <source>
        <dbReference type="ARBA" id="ARBA00006991"/>
    </source>
</evidence>
<proteinExistence type="inferred from homology"/>
<feature type="non-terminal residue" evidence="13">
    <location>
        <position position="1"/>
    </location>
</feature>
<dbReference type="Pfam" id="PF00096">
    <property type="entry name" value="zf-C2H2"/>
    <property type="match status" value="4"/>
</dbReference>
<dbReference type="SUPFAM" id="SSF57667">
    <property type="entry name" value="beta-beta-alpha zinc fingers"/>
    <property type="match status" value="3"/>
</dbReference>
<keyword evidence="4" id="KW-0677">Repeat</keyword>
<accession>A0A3P7K0T6</accession>